<keyword evidence="2" id="KW-0456">Lyase</keyword>
<sequence>MIYLSAFADEISADPTEQLDNLLIHSIRFVEFRSIHDTNVLDLTAEQHEEFREMLRERGMALSAIGSPIGKIKADEPFEPHLERLDVALGLCDFYECPRIRIFSFYIPEGGAPEDHREEVLRRMAAMAEVAEKRGVTLLLENEKGIYGDTADRVKEILDAVDSPALGHAFDPANYLEVGQPVDKAWTMLRDRVVHFHVKDYDTKTKKNVPAGEGEGQIPKLITDAVAKGFEGYCVLEPHLLVAEASTGFTGPERFGDAAVALQTALSREGVTYA</sequence>
<dbReference type="SUPFAM" id="SSF51658">
    <property type="entry name" value="Xylose isomerase-like"/>
    <property type="match status" value="1"/>
</dbReference>
<dbReference type="EC" id="4.2.1.118" evidence="2"/>
<name>A0A518H0A8_9BACT</name>
<keyword evidence="3" id="KW-1185">Reference proteome</keyword>
<dbReference type="OrthoDB" id="9815124at2"/>
<dbReference type="Gene3D" id="3.20.20.150">
    <property type="entry name" value="Divalent-metal-dependent TIM barrel enzymes"/>
    <property type="match status" value="1"/>
</dbReference>
<dbReference type="KEGG" id="tpla:ElP_21600"/>
<organism evidence="2 3">
    <name type="scientific">Tautonia plasticadhaerens</name>
    <dbReference type="NCBI Taxonomy" id="2527974"/>
    <lineage>
        <taxon>Bacteria</taxon>
        <taxon>Pseudomonadati</taxon>
        <taxon>Planctomycetota</taxon>
        <taxon>Planctomycetia</taxon>
        <taxon>Isosphaerales</taxon>
        <taxon>Isosphaeraceae</taxon>
        <taxon>Tautonia</taxon>
    </lineage>
</organism>
<reference evidence="2 3" key="1">
    <citation type="submission" date="2019-02" db="EMBL/GenBank/DDBJ databases">
        <title>Deep-cultivation of Planctomycetes and their phenomic and genomic characterization uncovers novel biology.</title>
        <authorList>
            <person name="Wiegand S."/>
            <person name="Jogler M."/>
            <person name="Boedeker C."/>
            <person name="Pinto D."/>
            <person name="Vollmers J."/>
            <person name="Rivas-Marin E."/>
            <person name="Kohn T."/>
            <person name="Peeters S.H."/>
            <person name="Heuer A."/>
            <person name="Rast P."/>
            <person name="Oberbeckmann S."/>
            <person name="Bunk B."/>
            <person name="Jeske O."/>
            <person name="Meyerdierks A."/>
            <person name="Storesund J.E."/>
            <person name="Kallscheuer N."/>
            <person name="Luecker S."/>
            <person name="Lage O.M."/>
            <person name="Pohl T."/>
            <person name="Merkel B.J."/>
            <person name="Hornburger P."/>
            <person name="Mueller R.-W."/>
            <person name="Bruemmer F."/>
            <person name="Labrenz M."/>
            <person name="Spormann A.M."/>
            <person name="Op den Camp H."/>
            <person name="Overmann J."/>
            <person name="Amann R."/>
            <person name="Jetten M.S.M."/>
            <person name="Mascher T."/>
            <person name="Medema M.H."/>
            <person name="Devos D.P."/>
            <person name="Kaster A.-K."/>
            <person name="Ovreas L."/>
            <person name="Rohde M."/>
            <person name="Galperin M.Y."/>
            <person name="Jogler C."/>
        </authorList>
    </citation>
    <scope>NUCLEOTIDE SEQUENCE [LARGE SCALE GENOMIC DNA]</scope>
    <source>
        <strain evidence="2 3">ElP</strain>
    </source>
</reference>
<accession>A0A518H0A8</accession>
<dbReference type="InterPro" id="IPR013022">
    <property type="entry name" value="Xyl_isomerase-like_TIM-brl"/>
</dbReference>
<protein>
    <submittedName>
        <fullName evidence="2">3-dehydroshikimate dehydratase</fullName>
        <ecNumber evidence="2">4.2.1.118</ecNumber>
    </submittedName>
</protein>
<dbReference type="GO" id="GO:0046565">
    <property type="term" value="F:3-dehydroshikimate dehydratase activity"/>
    <property type="evidence" value="ECO:0007669"/>
    <property type="project" value="UniProtKB-EC"/>
</dbReference>
<gene>
    <name evidence="2" type="primary">asbF</name>
    <name evidence="2" type="ORF">ElP_21600</name>
</gene>
<feature type="domain" description="Xylose isomerase-like TIM barrel" evidence="1">
    <location>
        <begin position="28"/>
        <end position="238"/>
    </location>
</feature>
<dbReference type="Pfam" id="PF01261">
    <property type="entry name" value="AP_endonuc_2"/>
    <property type="match status" value="1"/>
</dbReference>
<dbReference type="PANTHER" id="PTHR12110">
    <property type="entry name" value="HYDROXYPYRUVATE ISOMERASE"/>
    <property type="match status" value="1"/>
</dbReference>
<dbReference type="EMBL" id="CP036426">
    <property type="protein sequence ID" value="QDV34275.1"/>
    <property type="molecule type" value="Genomic_DNA"/>
</dbReference>
<dbReference type="PANTHER" id="PTHR12110:SF53">
    <property type="entry name" value="BLR5974 PROTEIN"/>
    <property type="match status" value="1"/>
</dbReference>
<evidence type="ECO:0000259" key="1">
    <source>
        <dbReference type="Pfam" id="PF01261"/>
    </source>
</evidence>
<dbReference type="Proteomes" id="UP000317835">
    <property type="component" value="Chromosome"/>
</dbReference>
<dbReference type="InterPro" id="IPR050312">
    <property type="entry name" value="IolE/XylAMocC-like"/>
</dbReference>
<proteinExistence type="predicted"/>
<dbReference type="InterPro" id="IPR036237">
    <property type="entry name" value="Xyl_isomerase-like_sf"/>
</dbReference>
<evidence type="ECO:0000313" key="2">
    <source>
        <dbReference type="EMBL" id="QDV34275.1"/>
    </source>
</evidence>
<dbReference type="AlphaFoldDB" id="A0A518H0A8"/>
<evidence type="ECO:0000313" key="3">
    <source>
        <dbReference type="Proteomes" id="UP000317835"/>
    </source>
</evidence>
<dbReference type="RefSeq" id="WP_145269057.1">
    <property type="nucleotide sequence ID" value="NZ_CP036426.1"/>
</dbReference>